<proteinExistence type="predicted"/>
<reference evidence="2 3" key="1">
    <citation type="submission" date="2022-10" db="EMBL/GenBank/DDBJ databases">
        <title>Identification of biosynthetic pathway for the production of the potent trypsin inhibitor radiosumin.</title>
        <authorList>
            <person name="Fewer D.P."/>
            <person name="Delbaje E."/>
            <person name="Ouyang X."/>
            <person name="Agostino P.D."/>
            <person name="Wahlsten M."/>
            <person name="Jokela J."/>
            <person name="Permi P."/>
            <person name="Haapaniemi E."/>
            <person name="Koistinen H."/>
        </authorList>
    </citation>
    <scope>NUCLEOTIDE SEQUENCE [LARGE SCALE GENOMIC DNA]</scope>
    <source>
        <strain evidence="2 3">NIES-515</strain>
    </source>
</reference>
<comment type="caution">
    <text evidence="2">The sequence shown here is derived from an EMBL/GenBank/DDBJ whole genome shotgun (WGS) entry which is preliminary data.</text>
</comment>
<feature type="signal peptide" evidence="1">
    <location>
        <begin position="1"/>
        <end position="38"/>
    </location>
</feature>
<evidence type="ECO:0008006" key="4">
    <source>
        <dbReference type="Google" id="ProtNLM"/>
    </source>
</evidence>
<evidence type="ECO:0000313" key="3">
    <source>
        <dbReference type="Proteomes" id="UP001526143"/>
    </source>
</evidence>
<gene>
    <name evidence="2" type="ORF">OGM63_01705</name>
</gene>
<keyword evidence="1" id="KW-0732">Signal</keyword>
<dbReference type="Proteomes" id="UP001526143">
    <property type="component" value="Unassembled WGS sequence"/>
</dbReference>
<name>A0ABT3AT10_9CYAN</name>
<accession>A0ABT3AT10</accession>
<evidence type="ECO:0000313" key="2">
    <source>
        <dbReference type="EMBL" id="MCV3212253.1"/>
    </source>
</evidence>
<protein>
    <recommendedName>
        <fullName evidence="4">SPOR domain-containing protein</fullName>
    </recommendedName>
</protein>
<evidence type="ECO:0000256" key="1">
    <source>
        <dbReference type="SAM" id="SignalP"/>
    </source>
</evidence>
<dbReference type="RefSeq" id="WP_263743766.1">
    <property type="nucleotide sequence ID" value="NZ_JAOWRF010000022.1"/>
</dbReference>
<feature type="chain" id="PRO_5047451200" description="SPOR domain-containing protein" evidence="1">
    <location>
        <begin position="39"/>
        <end position="294"/>
    </location>
</feature>
<organism evidence="2 3">
    <name type="scientific">Plectonema radiosum NIES-515</name>
    <dbReference type="NCBI Taxonomy" id="2986073"/>
    <lineage>
        <taxon>Bacteria</taxon>
        <taxon>Bacillati</taxon>
        <taxon>Cyanobacteriota</taxon>
        <taxon>Cyanophyceae</taxon>
        <taxon>Oscillatoriophycideae</taxon>
        <taxon>Oscillatoriales</taxon>
        <taxon>Microcoleaceae</taxon>
        <taxon>Plectonema</taxon>
    </lineage>
</organism>
<sequence>MLSAIPSQRSAVRRKEFTSLVSQLSLLSLLFYSNPAQAQINSGGVLLTQALPPPPANIELIPSNQQALPQIDAAQQNDYNSQTTNQTTPSSQYQYEYNNQYQNQNQDQNNQNLGRYVVYVDNGNSGLLQQVRRVEPTALLRRYQGRSVIQAGTFSKPDNAQRRLSELASKGINGVRIVSLSNGQEVPYNYPDRNYPDRNYPDRNYPDRNYPGGYSGNNRSNYYYVAIPARSQDLPIIEDKIRRNIGQSAAVLQRNQPRGSHVAVGPFIQRSQAEQWNSYLRNLGFGNARVYYGK</sequence>
<keyword evidence="3" id="KW-1185">Reference proteome</keyword>
<dbReference type="EMBL" id="JAOWRF010000022">
    <property type="protein sequence ID" value="MCV3212253.1"/>
    <property type="molecule type" value="Genomic_DNA"/>
</dbReference>